<feature type="region of interest" description="Disordered" evidence="1">
    <location>
        <begin position="7"/>
        <end position="110"/>
    </location>
</feature>
<protein>
    <submittedName>
        <fullName evidence="2">Uncharacterized protein</fullName>
    </submittedName>
</protein>
<gene>
    <name evidence="2" type="ordered locus">SGRA_1644</name>
</gene>
<feature type="compositionally biased region" description="Polar residues" evidence="1">
    <location>
        <begin position="85"/>
        <end position="99"/>
    </location>
</feature>
<evidence type="ECO:0000256" key="1">
    <source>
        <dbReference type="SAM" id="MobiDB-lite"/>
    </source>
</evidence>
<reference evidence="2 3" key="1">
    <citation type="journal article" date="2012" name="Stand. Genomic Sci.">
        <title>Complete genome sequencing and analysis of Saprospira grandis str. Lewin, a predatory marine bacterium.</title>
        <authorList>
            <person name="Saw J.H."/>
            <person name="Yuryev A."/>
            <person name="Kanbe M."/>
            <person name="Hou S."/>
            <person name="Young A.G."/>
            <person name="Aizawa S."/>
            <person name="Alam M."/>
        </authorList>
    </citation>
    <scope>NUCLEOTIDE SEQUENCE [LARGE SCALE GENOMIC DNA]</scope>
    <source>
        <strain evidence="2 3">Lewin</strain>
    </source>
</reference>
<name>H6LA94_SAPGL</name>
<feature type="compositionally biased region" description="Basic residues" evidence="1">
    <location>
        <begin position="100"/>
        <end position="110"/>
    </location>
</feature>
<evidence type="ECO:0000313" key="2">
    <source>
        <dbReference type="EMBL" id="AFC24379.1"/>
    </source>
</evidence>
<dbReference type="KEGG" id="sgn:SGRA_1644"/>
<accession>H6LA94</accession>
<feature type="compositionally biased region" description="Polar residues" evidence="1">
    <location>
        <begin position="13"/>
        <end position="28"/>
    </location>
</feature>
<dbReference type="Proteomes" id="UP000007519">
    <property type="component" value="Chromosome"/>
</dbReference>
<organism evidence="2 3">
    <name type="scientific">Saprospira grandis (strain Lewin)</name>
    <dbReference type="NCBI Taxonomy" id="984262"/>
    <lineage>
        <taxon>Bacteria</taxon>
        <taxon>Pseudomonadati</taxon>
        <taxon>Bacteroidota</taxon>
        <taxon>Saprospiria</taxon>
        <taxon>Saprospirales</taxon>
        <taxon>Saprospiraceae</taxon>
        <taxon>Saprospira</taxon>
    </lineage>
</organism>
<dbReference type="HOGENOM" id="CLU_1814455_0_0_10"/>
<proteinExistence type="predicted"/>
<evidence type="ECO:0000313" key="3">
    <source>
        <dbReference type="Proteomes" id="UP000007519"/>
    </source>
</evidence>
<sequence length="142" mass="15568">MLQFAFCRAKGPQATTSPLGRSSTTEGSNRCGGQGRRPAGLAMRRGGRRPDRAFLSKAKKAKGRADLRAPKRSACRRQEAPKQQRAATTSPLGRSSTTKGSKRSACRRQTTRLQAAVRRLKGVTPQKKKGLLPYFGKKTFCY</sequence>
<dbReference type="EMBL" id="CP002831">
    <property type="protein sequence ID" value="AFC24379.1"/>
    <property type="molecule type" value="Genomic_DNA"/>
</dbReference>
<dbReference type="AlphaFoldDB" id="H6LA94"/>
<keyword evidence="3" id="KW-1185">Reference proteome</keyword>